<comment type="subcellular location">
    <subcellularLocation>
        <location evidence="2">Cytoplasm</location>
    </subcellularLocation>
    <subcellularLocation>
        <location evidence="2">Nucleus</location>
    </subcellularLocation>
</comment>
<dbReference type="GO" id="GO:0005737">
    <property type="term" value="C:cytoplasm"/>
    <property type="evidence" value="ECO:0007669"/>
    <property type="project" value="UniProtKB-SubCell"/>
</dbReference>
<dbReference type="InterPro" id="IPR032710">
    <property type="entry name" value="NTF2-like_dom_sf"/>
</dbReference>
<evidence type="ECO:0000256" key="2">
    <source>
        <dbReference type="RuleBase" id="RU369002"/>
    </source>
</evidence>
<sequence>MNPDFDTIGKTFVQAYYARFDQKASRPEVAQFYIPGQSLLTFEGEQFMGQETIHKKLNEGFPMGNIKRAVTKVDCQPTADGGVLVFVLGQLQSADSEGDKAMGFSQVFVLKTDGNTWFIQHDMFRLAIHDFAA</sequence>
<keyword evidence="2" id="KW-0813">Transport</keyword>
<organism evidence="4 5">
    <name type="scientific">Littorina saxatilis</name>
    <dbReference type="NCBI Taxonomy" id="31220"/>
    <lineage>
        <taxon>Eukaryota</taxon>
        <taxon>Metazoa</taxon>
        <taxon>Spiralia</taxon>
        <taxon>Lophotrochozoa</taxon>
        <taxon>Mollusca</taxon>
        <taxon>Gastropoda</taxon>
        <taxon>Caenogastropoda</taxon>
        <taxon>Littorinimorpha</taxon>
        <taxon>Littorinoidea</taxon>
        <taxon>Littorinidae</taxon>
        <taxon>Littorina</taxon>
    </lineage>
</organism>
<dbReference type="Proteomes" id="UP001374579">
    <property type="component" value="Unassembled WGS sequence"/>
</dbReference>
<keyword evidence="5" id="KW-1185">Reference proteome</keyword>
<comment type="caution">
    <text evidence="4">The sequence shown here is derived from an EMBL/GenBank/DDBJ whole genome shotgun (WGS) entry which is preliminary data.</text>
</comment>
<dbReference type="Gene3D" id="3.10.450.50">
    <property type="match status" value="1"/>
</dbReference>
<dbReference type="EMBL" id="JBAMIC010000001">
    <property type="protein sequence ID" value="KAK7114324.1"/>
    <property type="molecule type" value="Genomic_DNA"/>
</dbReference>
<keyword evidence="1 2" id="KW-0963">Cytoplasm</keyword>
<evidence type="ECO:0000259" key="3">
    <source>
        <dbReference type="PROSITE" id="PS50177"/>
    </source>
</evidence>
<evidence type="ECO:0000256" key="1">
    <source>
        <dbReference type="ARBA" id="ARBA00022490"/>
    </source>
</evidence>
<feature type="domain" description="NTF2" evidence="3">
    <location>
        <begin position="8"/>
        <end position="126"/>
    </location>
</feature>
<dbReference type="GO" id="GO:0006606">
    <property type="term" value="P:protein import into nucleus"/>
    <property type="evidence" value="ECO:0007669"/>
    <property type="project" value="UniProtKB-ARBA"/>
</dbReference>
<dbReference type="CDD" id="cd00780">
    <property type="entry name" value="NTF2"/>
    <property type="match status" value="1"/>
</dbReference>
<dbReference type="Pfam" id="PF02136">
    <property type="entry name" value="NTF2"/>
    <property type="match status" value="1"/>
</dbReference>
<dbReference type="PANTHER" id="PTHR12612">
    <property type="entry name" value="NUCLEAR TRANSPORT FACTOR 2"/>
    <property type="match status" value="1"/>
</dbReference>
<name>A0AAN9C056_9CAEN</name>
<dbReference type="InterPro" id="IPR018222">
    <property type="entry name" value="Nuclear_transport_factor_2_euk"/>
</dbReference>
<accession>A0AAN9C056</accession>
<proteinExistence type="predicted"/>
<dbReference type="InterPro" id="IPR002075">
    <property type="entry name" value="NTF2_dom"/>
</dbReference>
<evidence type="ECO:0000313" key="4">
    <source>
        <dbReference type="EMBL" id="KAK7114324.1"/>
    </source>
</evidence>
<dbReference type="AlphaFoldDB" id="A0AAN9C056"/>
<dbReference type="PROSITE" id="PS50177">
    <property type="entry name" value="NTF2_DOMAIN"/>
    <property type="match status" value="1"/>
</dbReference>
<keyword evidence="2" id="KW-0653">Protein transport</keyword>
<dbReference type="InterPro" id="IPR045875">
    <property type="entry name" value="NTF2"/>
</dbReference>
<reference evidence="4 5" key="1">
    <citation type="submission" date="2024-02" db="EMBL/GenBank/DDBJ databases">
        <title>Chromosome-scale genome assembly of the rough periwinkle Littorina saxatilis.</title>
        <authorList>
            <person name="De Jode A."/>
            <person name="Faria R."/>
            <person name="Formenti G."/>
            <person name="Sims Y."/>
            <person name="Smith T.P."/>
            <person name="Tracey A."/>
            <person name="Wood J.M.D."/>
            <person name="Zagrodzka Z.B."/>
            <person name="Johannesson K."/>
            <person name="Butlin R.K."/>
            <person name="Leder E.H."/>
        </authorList>
    </citation>
    <scope>NUCLEOTIDE SEQUENCE [LARGE SCALE GENOMIC DNA]</scope>
    <source>
        <strain evidence="4">Snail1</strain>
        <tissue evidence="4">Muscle</tissue>
    </source>
</reference>
<evidence type="ECO:0000313" key="5">
    <source>
        <dbReference type="Proteomes" id="UP001374579"/>
    </source>
</evidence>
<gene>
    <name evidence="4" type="ORF">V1264_000400</name>
</gene>
<comment type="function">
    <text evidence="2">Has a role in nuclear-cytoplasmic transport of proteins and mRNAs.</text>
</comment>
<dbReference type="GO" id="GO:0005635">
    <property type="term" value="C:nuclear envelope"/>
    <property type="evidence" value="ECO:0007669"/>
    <property type="project" value="UniProtKB-ARBA"/>
</dbReference>
<keyword evidence="2" id="KW-0539">Nucleus</keyword>
<protein>
    <recommendedName>
        <fullName evidence="2">NTF2-related export protein</fullName>
    </recommendedName>
</protein>
<dbReference type="GO" id="GO:0051028">
    <property type="term" value="P:mRNA transport"/>
    <property type="evidence" value="ECO:0007669"/>
    <property type="project" value="UniProtKB-UniRule"/>
</dbReference>
<dbReference type="FunFam" id="3.10.450.50:FF:000005">
    <property type="entry name" value="Nuclear transport factor 2"/>
    <property type="match status" value="1"/>
</dbReference>
<dbReference type="SUPFAM" id="SSF54427">
    <property type="entry name" value="NTF2-like"/>
    <property type="match status" value="1"/>
</dbReference>